<proteinExistence type="predicted"/>
<dbReference type="RefSeq" id="WP_369780671.1">
    <property type="nucleotide sequence ID" value="NZ_CP165728.1"/>
</dbReference>
<reference evidence="1" key="1">
    <citation type="submission" date="2024-08" db="EMBL/GenBank/DDBJ databases">
        <authorList>
            <person name="Yu S.T."/>
        </authorList>
    </citation>
    <scope>NUCLEOTIDE SEQUENCE</scope>
    <source>
        <strain evidence="1">R33</strain>
        <plasmid evidence="1">unnamed1</plasmid>
    </source>
</reference>
<evidence type="ECO:0000313" key="1">
    <source>
        <dbReference type="EMBL" id="XDV69477.1"/>
    </source>
</evidence>
<organism evidence="1">
    <name type="scientific">Streptomyces sp. R33</name>
    <dbReference type="NCBI Taxonomy" id="3238629"/>
    <lineage>
        <taxon>Bacteria</taxon>
        <taxon>Bacillati</taxon>
        <taxon>Actinomycetota</taxon>
        <taxon>Actinomycetes</taxon>
        <taxon>Kitasatosporales</taxon>
        <taxon>Streptomycetaceae</taxon>
        <taxon>Streptomyces</taxon>
    </lineage>
</organism>
<keyword evidence="1" id="KW-0614">Plasmid</keyword>
<name>A0AB39YKA7_9ACTN</name>
<dbReference type="EMBL" id="CP165728">
    <property type="protein sequence ID" value="XDV69477.1"/>
    <property type="molecule type" value="Genomic_DNA"/>
</dbReference>
<geneLocation type="plasmid" evidence="1">
    <name>unnamed1</name>
</geneLocation>
<accession>A0AB39YKA7</accession>
<dbReference type="AlphaFoldDB" id="A0AB39YKA7"/>
<sequence length="154" mass="16579">MRRHQQNNAGLAPSLPGDMWHALASLHGTHVDPVGHLVPLDRPDAFLSLTRPGDIGFTARVELSGGETMDHLHKLITTITRGITYELGAAPGTALEIMLGKRHQLALHTGHVDGLTRLLRDAVDAHITSGDGPCFHCYGSGRAHPLWGVEAEQP</sequence>
<protein>
    <submittedName>
        <fullName evidence="1">Uncharacterized protein</fullName>
    </submittedName>
</protein>
<gene>
    <name evidence="1" type="ORF">AB5J51_41920</name>
</gene>